<keyword evidence="1" id="KW-1277">Toxin-antitoxin system</keyword>
<organism evidence="2">
    <name type="scientific">viral metagenome</name>
    <dbReference type="NCBI Taxonomy" id="1070528"/>
    <lineage>
        <taxon>unclassified sequences</taxon>
        <taxon>metagenomes</taxon>
        <taxon>organismal metagenomes</taxon>
    </lineage>
</organism>
<reference evidence="2" key="1">
    <citation type="submission" date="2020-03" db="EMBL/GenBank/DDBJ databases">
        <title>The deep terrestrial virosphere.</title>
        <authorList>
            <person name="Holmfeldt K."/>
            <person name="Nilsson E."/>
            <person name="Simone D."/>
            <person name="Lopez-Fernandez M."/>
            <person name="Wu X."/>
            <person name="de Brujin I."/>
            <person name="Lundin D."/>
            <person name="Andersson A."/>
            <person name="Bertilsson S."/>
            <person name="Dopson M."/>
        </authorList>
    </citation>
    <scope>NUCLEOTIDE SEQUENCE</scope>
    <source>
        <strain evidence="2">MM415B03857</strain>
    </source>
</reference>
<dbReference type="Gene3D" id="3.30.2310.20">
    <property type="entry name" value="RelE-like"/>
    <property type="match status" value="1"/>
</dbReference>
<dbReference type="InterPro" id="IPR035093">
    <property type="entry name" value="RelE/ParE_toxin_dom_sf"/>
</dbReference>
<proteinExistence type="predicted"/>
<dbReference type="Pfam" id="PF05016">
    <property type="entry name" value="ParE_toxin"/>
    <property type="match status" value="1"/>
</dbReference>
<dbReference type="AlphaFoldDB" id="A0A6M3LNF8"/>
<evidence type="ECO:0000313" key="2">
    <source>
        <dbReference type="EMBL" id="QJA94448.1"/>
    </source>
</evidence>
<dbReference type="EMBL" id="MT143232">
    <property type="protein sequence ID" value="QJA94448.1"/>
    <property type="molecule type" value="Genomic_DNA"/>
</dbReference>
<accession>A0A6M3LNF8</accession>
<evidence type="ECO:0000256" key="1">
    <source>
        <dbReference type="ARBA" id="ARBA00022649"/>
    </source>
</evidence>
<protein>
    <submittedName>
        <fullName evidence="2">Putative ParE toxin</fullName>
    </submittedName>
</protein>
<name>A0A6M3LNF8_9ZZZZ</name>
<gene>
    <name evidence="2" type="ORF">MM415B03857_0007</name>
</gene>
<sequence>MFEVELSTLAKEDLRRIYSYGAQQFGTAQAEQYFHAFFTMFEQIAQNPFLYQTIDHIRPGYRRCRCGSDHIYFRIQGNKVQIMAIIGAQDLQYWLG</sequence>
<dbReference type="InterPro" id="IPR007712">
    <property type="entry name" value="RelE/ParE_toxin"/>
</dbReference>